<name>A0A7W7DLH7_9ACTN</name>
<dbReference type="GeneID" id="95799782"/>
<keyword evidence="2" id="KW-1185">Reference proteome</keyword>
<evidence type="ECO:0000313" key="2">
    <source>
        <dbReference type="Proteomes" id="UP000565089"/>
    </source>
</evidence>
<comment type="caution">
    <text evidence="1">The sequence shown here is derived from an EMBL/GenBank/DDBJ whole genome shotgun (WGS) entry which is preliminary data.</text>
</comment>
<evidence type="ECO:0000313" key="1">
    <source>
        <dbReference type="EMBL" id="MBB4711945.1"/>
    </source>
</evidence>
<protein>
    <submittedName>
        <fullName evidence="1">Uncharacterized protein</fullName>
    </submittedName>
</protein>
<dbReference type="EMBL" id="JACHMS010000001">
    <property type="protein sequence ID" value="MBB4711945.1"/>
    <property type="molecule type" value="Genomic_DNA"/>
</dbReference>
<sequence length="43" mass="4587">MDEDAVELLALLGEVWSDLARLQSTDEITALGDECDAGSCPPH</sequence>
<dbReference type="RefSeq" id="WP_281402873.1">
    <property type="nucleotide sequence ID" value="NZ_JACHMS010000001.1"/>
</dbReference>
<accession>A0A7W7DLH7</accession>
<dbReference type="Proteomes" id="UP000565089">
    <property type="component" value="Unassembled WGS sequence"/>
</dbReference>
<proteinExistence type="predicted"/>
<gene>
    <name evidence="1" type="ORF">BJ965_001827</name>
</gene>
<reference evidence="1 2" key="1">
    <citation type="submission" date="2020-08" db="EMBL/GenBank/DDBJ databases">
        <title>Sequencing the genomes of 1000 actinobacteria strains.</title>
        <authorList>
            <person name="Klenk H.-P."/>
        </authorList>
    </citation>
    <scope>NUCLEOTIDE SEQUENCE [LARGE SCALE GENOMIC DNA]</scope>
    <source>
        <strain evidence="1 2">DSM 40483</strain>
    </source>
</reference>
<organism evidence="1 2">
    <name type="scientific">Streptomyces luteogriseus</name>
    <dbReference type="NCBI Taxonomy" id="68233"/>
    <lineage>
        <taxon>Bacteria</taxon>
        <taxon>Bacillati</taxon>
        <taxon>Actinomycetota</taxon>
        <taxon>Actinomycetes</taxon>
        <taxon>Kitasatosporales</taxon>
        <taxon>Streptomycetaceae</taxon>
        <taxon>Streptomyces</taxon>
    </lineage>
</organism>
<dbReference type="AlphaFoldDB" id="A0A7W7DLH7"/>